<feature type="compositionally biased region" description="Basic and acidic residues" evidence="1">
    <location>
        <begin position="475"/>
        <end position="485"/>
    </location>
</feature>
<evidence type="ECO:0000256" key="1">
    <source>
        <dbReference type="SAM" id="MobiDB-lite"/>
    </source>
</evidence>
<feature type="compositionally biased region" description="Basic and acidic residues" evidence="1">
    <location>
        <begin position="775"/>
        <end position="814"/>
    </location>
</feature>
<comment type="caution">
    <text evidence="3">The sequence shown here is derived from an EMBL/GenBank/DDBJ whole genome shotgun (WGS) entry which is preliminary data.</text>
</comment>
<dbReference type="InterPro" id="IPR024436">
    <property type="entry name" value="DUF3824"/>
</dbReference>
<feature type="region of interest" description="Disordered" evidence="1">
    <location>
        <begin position="339"/>
        <end position="369"/>
    </location>
</feature>
<gene>
    <name evidence="3" type="ORF">N0V91_000895</name>
</gene>
<feature type="compositionally biased region" description="Low complexity" evidence="1">
    <location>
        <begin position="491"/>
        <end position="505"/>
    </location>
</feature>
<dbReference type="Pfam" id="PF12868">
    <property type="entry name" value="DUF3824"/>
    <property type="match status" value="2"/>
</dbReference>
<feature type="compositionally biased region" description="Basic residues" evidence="1">
    <location>
        <begin position="350"/>
        <end position="365"/>
    </location>
</feature>
<sequence>MSVIYKRSERERDWDTQSQGGARSYTTVRRYKVPDHSLEEDTYEQERMLVHRPREDYEERREVRKEYIVERNDPPPARSHVSEYRYVDRSPSPPRREVREYRIEREIDRSPSPARSNAREIRISREYERDSLEQQRDYQPYELERYSRDVEFFRPEPTPAPQPQPIIIRNEAQPAQQPIIIREEVPQPIIIRERIQEPTYELVERSEVYEDRQVARPRPRLDEDYYYERRVKEVDRGGRRDERYFDEREYRDRHGDREYYSDDDAVYVHKEKDVWERDGSPNGKRSAAAGALAGVAAGQIIRHHRKRKGEEAGGNIGNALGYGALGAASAVALDRYNNRDRSRSLSSDRGRRRRHRSKSRNRSKSRVREVGTLAALAGVGLAAYAVGKRNKEKNAPVTTVVEEHRNPEHRNRRVAEVGLASAAVAGLVERNRSKSRKRKGKRSPSRIRQGVPIAAAGVAGAAITGLYENRKAKKEARSLSRDKSRSRSRSRSVLSRLTGRSSSRPRSVKSDPVLVEYGGDPIYTDRERSRSRGARRRRRDRSSSSSDGRRGSRSRSRSKSRARSVAETAAVAGVAGLAAHEAAKRRDRKKAEKERDRRHEDESAYSEGSYSRRDSRDRYSPGGYSPGESTARPNNDSQYFPSTNYFPPPPTAPVDGNPPNAPYPPYNPADYPPHNNYGPPPPSGGYVHEDMNPGNPYARQDQNHYYQARRGDENVSAPVPVNSGAEHVTPVSTRGLNKARDESPALAPSPVSAREKGVKFDLNPQEQEISPNPSPERHDDRDHRERRDDSDSDDERRDHDRDRDSRRHHADERSNGSQGSGRDRKRHRRAESPGSDTDSTIELPPRFDERGRRRDDDPAAERLEKVLQSLFR</sequence>
<accession>A0A9W8ZPR5</accession>
<dbReference type="EMBL" id="JAPEVA010000004">
    <property type="protein sequence ID" value="KAJ4411761.1"/>
    <property type="molecule type" value="Genomic_DNA"/>
</dbReference>
<feature type="compositionally biased region" description="Basic and acidic residues" evidence="1">
    <location>
        <begin position="845"/>
        <end position="860"/>
    </location>
</feature>
<feature type="compositionally biased region" description="Pro residues" evidence="1">
    <location>
        <begin position="659"/>
        <end position="671"/>
    </location>
</feature>
<feature type="compositionally biased region" description="Basic residues" evidence="1">
    <location>
        <begin position="433"/>
        <end position="445"/>
    </location>
</feature>
<feature type="domain" description="DUF3824" evidence="2">
    <location>
        <begin position="557"/>
        <end position="715"/>
    </location>
</feature>
<protein>
    <recommendedName>
        <fullName evidence="2">DUF3824 domain-containing protein</fullName>
    </recommendedName>
</protein>
<evidence type="ECO:0000313" key="4">
    <source>
        <dbReference type="Proteomes" id="UP001140510"/>
    </source>
</evidence>
<feature type="region of interest" description="Disordered" evidence="1">
    <location>
        <begin position="1"/>
        <end position="26"/>
    </location>
</feature>
<feature type="compositionally biased region" description="Basic and acidic residues" evidence="1">
    <location>
        <begin position="610"/>
        <end position="619"/>
    </location>
</feature>
<feature type="compositionally biased region" description="Low complexity" evidence="1">
    <location>
        <begin position="563"/>
        <end position="580"/>
    </location>
</feature>
<feature type="compositionally biased region" description="Basic and acidic residues" evidence="1">
    <location>
        <begin position="80"/>
        <end position="109"/>
    </location>
</feature>
<keyword evidence="4" id="KW-1185">Reference proteome</keyword>
<evidence type="ECO:0000259" key="2">
    <source>
        <dbReference type="Pfam" id="PF12868"/>
    </source>
</evidence>
<feature type="compositionally biased region" description="Basic and acidic residues" evidence="1">
    <location>
        <begin position="1"/>
        <end position="15"/>
    </location>
</feature>
<feature type="compositionally biased region" description="Basic and acidic residues" evidence="1">
    <location>
        <begin position="339"/>
        <end position="349"/>
    </location>
</feature>
<feature type="domain" description="DUF3824" evidence="2">
    <location>
        <begin position="362"/>
        <end position="399"/>
    </location>
</feature>
<feature type="compositionally biased region" description="Basic residues" evidence="1">
    <location>
        <begin position="531"/>
        <end position="540"/>
    </location>
</feature>
<feature type="compositionally biased region" description="Basic and acidic residues" evidence="1">
    <location>
        <begin position="581"/>
        <end position="602"/>
    </location>
</feature>
<dbReference type="OrthoDB" id="3561737at2759"/>
<feature type="compositionally biased region" description="Polar residues" evidence="1">
    <location>
        <begin position="16"/>
        <end position="26"/>
    </location>
</feature>
<dbReference type="AlphaFoldDB" id="A0A9W8ZPR5"/>
<feature type="compositionally biased region" description="Basic residues" evidence="1">
    <location>
        <begin position="551"/>
        <end position="562"/>
    </location>
</feature>
<dbReference type="PANTHER" id="PTHR35487">
    <property type="entry name" value="DUF3824 DOMAIN-CONTAINING PROTEIN"/>
    <property type="match status" value="1"/>
</dbReference>
<reference evidence="3" key="1">
    <citation type="submission" date="2022-10" db="EMBL/GenBank/DDBJ databases">
        <title>Tapping the CABI collections for fungal endophytes: first genome assemblies for Collariella, Neodidymelliopsis, Ascochyta clinopodiicola, Didymella pomorum, Didymosphaeria variabile, Neocosmospora piperis and Neocucurbitaria cava.</title>
        <authorList>
            <person name="Hill R."/>
        </authorList>
    </citation>
    <scope>NUCLEOTIDE SEQUENCE</scope>
    <source>
        <strain evidence="3">IMI 355091</strain>
    </source>
</reference>
<feature type="compositionally biased region" description="Basic and acidic residues" evidence="1">
    <location>
        <begin position="117"/>
        <end position="136"/>
    </location>
</feature>
<evidence type="ECO:0000313" key="3">
    <source>
        <dbReference type="EMBL" id="KAJ4411761.1"/>
    </source>
</evidence>
<feature type="compositionally biased region" description="Polar residues" evidence="1">
    <location>
        <begin position="627"/>
        <end position="645"/>
    </location>
</feature>
<feature type="region of interest" description="Disordered" evidence="1">
    <location>
        <begin position="68"/>
        <end position="143"/>
    </location>
</feature>
<proteinExistence type="predicted"/>
<dbReference type="Proteomes" id="UP001140510">
    <property type="component" value="Unassembled WGS sequence"/>
</dbReference>
<dbReference type="PANTHER" id="PTHR35487:SF1">
    <property type="entry name" value="DUF3824 DOMAIN-CONTAINING PROTEIN"/>
    <property type="match status" value="1"/>
</dbReference>
<feature type="compositionally biased region" description="Low complexity" evidence="1">
    <location>
        <begin position="446"/>
        <end position="463"/>
    </location>
</feature>
<name>A0A9W8ZPR5_9PLEO</name>
<organism evidence="3 4">
    <name type="scientific">Didymella pomorum</name>
    <dbReference type="NCBI Taxonomy" id="749634"/>
    <lineage>
        <taxon>Eukaryota</taxon>
        <taxon>Fungi</taxon>
        <taxon>Dikarya</taxon>
        <taxon>Ascomycota</taxon>
        <taxon>Pezizomycotina</taxon>
        <taxon>Dothideomycetes</taxon>
        <taxon>Pleosporomycetidae</taxon>
        <taxon>Pleosporales</taxon>
        <taxon>Pleosporineae</taxon>
        <taxon>Didymellaceae</taxon>
        <taxon>Didymella</taxon>
    </lineage>
</organism>
<feature type="region of interest" description="Disordered" evidence="1">
    <location>
        <begin position="429"/>
        <end position="860"/>
    </location>
</feature>